<keyword evidence="1" id="KW-1133">Transmembrane helix</keyword>
<dbReference type="AlphaFoldDB" id="A0A7S4JUH2"/>
<organism evidence="2">
    <name type="scientific">Odontella aurita</name>
    <dbReference type="NCBI Taxonomy" id="265563"/>
    <lineage>
        <taxon>Eukaryota</taxon>
        <taxon>Sar</taxon>
        <taxon>Stramenopiles</taxon>
        <taxon>Ochrophyta</taxon>
        <taxon>Bacillariophyta</taxon>
        <taxon>Mediophyceae</taxon>
        <taxon>Biddulphiophycidae</taxon>
        <taxon>Eupodiscales</taxon>
        <taxon>Odontellaceae</taxon>
        <taxon>Odontella</taxon>
    </lineage>
</organism>
<keyword evidence="1" id="KW-0812">Transmembrane</keyword>
<proteinExistence type="predicted"/>
<keyword evidence="1" id="KW-0472">Membrane</keyword>
<feature type="transmembrane region" description="Helical" evidence="1">
    <location>
        <begin position="202"/>
        <end position="219"/>
    </location>
</feature>
<dbReference type="EMBL" id="HBKQ01048595">
    <property type="protein sequence ID" value="CAE2273671.1"/>
    <property type="molecule type" value="Transcribed_RNA"/>
</dbReference>
<reference evidence="2" key="1">
    <citation type="submission" date="2021-01" db="EMBL/GenBank/DDBJ databases">
        <authorList>
            <person name="Corre E."/>
            <person name="Pelletier E."/>
            <person name="Niang G."/>
            <person name="Scheremetjew M."/>
            <person name="Finn R."/>
            <person name="Kale V."/>
            <person name="Holt S."/>
            <person name="Cochrane G."/>
            <person name="Meng A."/>
            <person name="Brown T."/>
            <person name="Cohen L."/>
        </authorList>
    </citation>
    <scope>NUCLEOTIDE SEQUENCE</scope>
    <source>
        <strain evidence="2">Isolate 1302-5</strain>
    </source>
</reference>
<feature type="transmembrane region" description="Helical" evidence="1">
    <location>
        <begin position="167"/>
        <end position="190"/>
    </location>
</feature>
<name>A0A7S4JUH2_9STRA</name>
<evidence type="ECO:0000313" key="2">
    <source>
        <dbReference type="EMBL" id="CAE2273671.1"/>
    </source>
</evidence>
<feature type="transmembrane region" description="Helical" evidence="1">
    <location>
        <begin position="93"/>
        <end position="112"/>
    </location>
</feature>
<evidence type="ECO:0000256" key="1">
    <source>
        <dbReference type="SAM" id="Phobius"/>
    </source>
</evidence>
<protein>
    <submittedName>
        <fullName evidence="2">Uncharacterized protein</fullName>
    </submittedName>
</protein>
<feature type="transmembrane region" description="Helical" evidence="1">
    <location>
        <begin position="132"/>
        <end position="155"/>
    </location>
</feature>
<accession>A0A7S4JUH2</accession>
<gene>
    <name evidence="2" type="ORF">OAUR00152_LOCUS33569</name>
</gene>
<sequence>MEAQMEKGDVVMGVPAATVHKTIEITNNPDGSKTTTTTTITRLQDGSHTVAKEVVSEESQTPIENHFSSEPNGSFGLTEQNTPDAEKFGENPLSFLSILLIGLATICGFVSVGKIVRSFQRGNEHWEADADAALHAGGAAIAFALFATPVQFCAAEKFRRGQNSKGNNCLMIASWIMYGIALVNGIALFVSGLQDIEVPAEWVASAVVWNFIGWLLMFLHAEAARTSGNGGSCMCCISNSR</sequence>